<dbReference type="Gene3D" id="2.40.70.10">
    <property type="entry name" value="Acid Proteases"/>
    <property type="match status" value="1"/>
</dbReference>
<dbReference type="InterPro" id="IPR001461">
    <property type="entry name" value="Aspartic_peptidase_A1"/>
</dbReference>
<evidence type="ECO:0000259" key="3">
    <source>
        <dbReference type="PROSITE" id="PS51767"/>
    </source>
</evidence>
<dbReference type="SUPFAM" id="SSF50630">
    <property type="entry name" value="Acid proteases"/>
    <property type="match status" value="1"/>
</dbReference>
<gene>
    <name evidence="4" type="ORF">IEO21_02590</name>
</gene>
<name>A0A8H7P759_9APHY</name>
<dbReference type="Proteomes" id="UP000639403">
    <property type="component" value="Unassembled WGS sequence"/>
</dbReference>
<comment type="similarity">
    <text evidence="1">Belongs to the peptidase A1 family.</text>
</comment>
<dbReference type="PROSITE" id="PS51767">
    <property type="entry name" value="PEPTIDASE_A1"/>
    <property type="match status" value="1"/>
</dbReference>
<dbReference type="EMBL" id="JADOXO010000027">
    <property type="protein sequence ID" value="KAF9818610.1"/>
    <property type="molecule type" value="Genomic_DNA"/>
</dbReference>
<organism evidence="4 5">
    <name type="scientific">Rhodonia placenta</name>
    <dbReference type="NCBI Taxonomy" id="104341"/>
    <lineage>
        <taxon>Eukaryota</taxon>
        <taxon>Fungi</taxon>
        <taxon>Dikarya</taxon>
        <taxon>Basidiomycota</taxon>
        <taxon>Agaricomycotina</taxon>
        <taxon>Agaricomycetes</taxon>
        <taxon>Polyporales</taxon>
        <taxon>Adustoporiaceae</taxon>
        <taxon>Rhodonia</taxon>
    </lineage>
</organism>
<keyword evidence="2" id="KW-1015">Disulfide bond</keyword>
<dbReference type="GO" id="GO:0004190">
    <property type="term" value="F:aspartic-type endopeptidase activity"/>
    <property type="evidence" value="ECO:0007669"/>
    <property type="project" value="InterPro"/>
</dbReference>
<evidence type="ECO:0000313" key="5">
    <source>
        <dbReference type="Proteomes" id="UP000639403"/>
    </source>
</evidence>
<reference evidence="4" key="1">
    <citation type="submission" date="2020-11" db="EMBL/GenBank/DDBJ databases">
        <authorList>
            <person name="Koelle M."/>
            <person name="Horta M.A.C."/>
            <person name="Nowrousian M."/>
            <person name="Ohm R.A."/>
            <person name="Benz P."/>
            <person name="Pilgard A."/>
        </authorList>
    </citation>
    <scope>NUCLEOTIDE SEQUENCE</scope>
    <source>
        <strain evidence="4">FPRL280</strain>
    </source>
</reference>
<feature type="disulfide bond" evidence="2">
    <location>
        <begin position="126"/>
        <end position="158"/>
    </location>
</feature>
<dbReference type="Pfam" id="PF00026">
    <property type="entry name" value="Asp"/>
    <property type="match status" value="1"/>
</dbReference>
<evidence type="ECO:0000313" key="4">
    <source>
        <dbReference type="EMBL" id="KAF9818610.1"/>
    </source>
</evidence>
<dbReference type="InterPro" id="IPR021109">
    <property type="entry name" value="Peptidase_aspartic_dom_sf"/>
</dbReference>
<comment type="caution">
    <text evidence="4">The sequence shown here is derived from an EMBL/GenBank/DDBJ whole genome shotgun (WGS) entry which is preliminary data.</text>
</comment>
<protein>
    <recommendedName>
        <fullName evidence="3">Peptidase A1 domain-containing protein</fullName>
    </recommendedName>
</protein>
<dbReference type="InterPro" id="IPR033121">
    <property type="entry name" value="PEPTIDASE_A1"/>
</dbReference>
<dbReference type="PANTHER" id="PTHR47966">
    <property type="entry name" value="BETA-SITE APP-CLEAVING ENZYME, ISOFORM A-RELATED"/>
    <property type="match status" value="1"/>
</dbReference>
<dbReference type="InterPro" id="IPR034164">
    <property type="entry name" value="Pepsin-like_dom"/>
</dbReference>
<feature type="domain" description="Peptidase A1" evidence="3">
    <location>
        <begin position="1"/>
        <end position="198"/>
    </location>
</feature>
<reference evidence="4" key="2">
    <citation type="journal article" name="Front. Microbiol.">
        <title>Degradative Capacity of Two Strains of Rhodonia placenta: From Phenotype to Genotype.</title>
        <authorList>
            <person name="Kolle M."/>
            <person name="Horta M.A.C."/>
            <person name="Nowrousian M."/>
            <person name="Ohm R.A."/>
            <person name="Benz J.P."/>
            <person name="Pilgard A."/>
        </authorList>
    </citation>
    <scope>NUCLEOTIDE SEQUENCE</scope>
    <source>
        <strain evidence="4">FPRL280</strain>
    </source>
</reference>
<dbReference type="PRINTS" id="PR00792">
    <property type="entry name" value="PEPSIN"/>
</dbReference>
<dbReference type="PANTHER" id="PTHR47966:SF57">
    <property type="entry name" value="PEPTIDASE A1 DOMAIN-CONTAINING PROTEIN"/>
    <property type="match status" value="1"/>
</dbReference>
<dbReference type="GO" id="GO:0006508">
    <property type="term" value="P:proteolysis"/>
    <property type="evidence" value="ECO:0007669"/>
    <property type="project" value="InterPro"/>
</dbReference>
<proteinExistence type="inferred from homology"/>
<accession>A0A8H7P759</accession>
<dbReference type="CDD" id="cd05471">
    <property type="entry name" value="pepsin_like"/>
    <property type="match status" value="1"/>
</dbReference>
<evidence type="ECO:0000256" key="2">
    <source>
        <dbReference type="PIRSR" id="PIRSR601461-2"/>
    </source>
</evidence>
<sequence length="201" mass="20816">MGMAWPALSKLDADPFFWTAISQGVVSEGVFAFYLSGSDSELYLGGTDSSLYSGDLEYHDLVSSAGYWTIGGASAIVNGQTVVSDFETIIDSGTTLMFGPTDAVAQFYSGIDGAQSLGDGSYGIPCDSFPTVAFTWGGNTFTISSDAFNLGDNGNGLCQAALGGEDLGLGDNVWLLGDTLMQSVYTAFSVDNSAVGFANLA</sequence>
<evidence type="ECO:0000256" key="1">
    <source>
        <dbReference type="ARBA" id="ARBA00007447"/>
    </source>
</evidence>
<dbReference type="AlphaFoldDB" id="A0A8H7P759"/>